<dbReference type="Pfam" id="PF13966">
    <property type="entry name" value="zf-RVT"/>
    <property type="match status" value="1"/>
</dbReference>
<evidence type="ECO:0000313" key="3">
    <source>
        <dbReference type="Proteomes" id="UP000015105"/>
    </source>
</evidence>
<feature type="domain" description="Reverse transcriptase zinc-binding" evidence="1">
    <location>
        <begin position="2"/>
        <end position="44"/>
    </location>
</feature>
<accession>A0A453DFU0</accession>
<dbReference type="Gramene" id="AET2Gv21226400.3">
    <property type="protein sequence ID" value="AET2Gv21226400.3"/>
    <property type="gene ID" value="AET2Gv21226400"/>
</dbReference>
<organism evidence="2 3">
    <name type="scientific">Aegilops tauschii subsp. strangulata</name>
    <name type="common">Goatgrass</name>
    <dbReference type="NCBI Taxonomy" id="200361"/>
    <lineage>
        <taxon>Eukaryota</taxon>
        <taxon>Viridiplantae</taxon>
        <taxon>Streptophyta</taxon>
        <taxon>Embryophyta</taxon>
        <taxon>Tracheophyta</taxon>
        <taxon>Spermatophyta</taxon>
        <taxon>Magnoliopsida</taxon>
        <taxon>Liliopsida</taxon>
        <taxon>Poales</taxon>
        <taxon>Poaceae</taxon>
        <taxon>BOP clade</taxon>
        <taxon>Pooideae</taxon>
        <taxon>Triticodae</taxon>
        <taxon>Triticeae</taxon>
        <taxon>Triticinae</taxon>
        <taxon>Aegilops</taxon>
    </lineage>
</organism>
<reference evidence="2" key="3">
    <citation type="journal article" date="2017" name="Nature">
        <title>Genome sequence of the progenitor of the wheat D genome Aegilops tauschii.</title>
        <authorList>
            <person name="Luo M.C."/>
            <person name="Gu Y.Q."/>
            <person name="Puiu D."/>
            <person name="Wang H."/>
            <person name="Twardziok S.O."/>
            <person name="Deal K.R."/>
            <person name="Huo N."/>
            <person name="Zhu T."/>
            <person name="Wang L."/>
            <person name="Wang Y."/>
            <person name="McGuire P.E."/>
            <person name="Liu S."/>
            <person name="Long H."/>
            <person name="Ramasamy R.K."/>
            <person name="Rodriguez J.C."/>
            <person name="Van S.L."/>
            <person name="Yuan L."/>
            <person name="Wang Z."/>
            <person name="Xia Z."/>
            <person name="Xiao L."/>
            <person name="Anderson O.D."/>
            <person name="Ouyang S."/>
            <person name="Liang Y."/>
            <person name="Zimin A.V."/>
            <person name="Pertea G."/>
            <person name="Qi P."/>
            <person name="Bennetzen J.L."/>
            <person name="Dai X."/>
            <person name="Dawson M.W."/>
            <person name="Muller H.G."/>
            <person name="Kugler K."/>
            <person name="Rivarola-Duarte L."/>
            <person name="Spannagl M."/>
            <person name="Mayer K.F.X."/>
            <person name="Lu F.H."/>
            <person name="Bevan M.W."/>
            <person name="Leroy P."/>
            <person name="Li P."/>
            <person name="You F.M."/>
            <person name="Sun Q."/>
            <person name="Liu Z."/>
            <person name="Lyons E."/>
            <person name="Wicker T."/>
            <person name="Salzberg S.L."/>
            <person name="Devos K.M."/>
            <person name="Dvorak J."/>
        </authorList>
    </citation>
    <scope>NUCLEOTIDE SEQUENCE [LARGE SCALE GENOMIC DNA]</scope>
    <source>
        <strain evidence="2">cv. AL8/78</strain>
    </source>
</reference>
<evidence type="ECO:0000313" key="2">
    <source>
        <dbReference type="EnsemblPlants" id="AET2Gv21226400.3"/>
    </source>
</evidence>
<keyword evidence="3" id="KW-1185">Reference proteome</keyword>
<dbReference type="Proteomes" id="UP000015105">
    <property type="component" value="Chromosome 2D"/>
</dbReference>
<reference evidence="3" key="2">
    <citation type="journal article" date="2017" name="Nat. Plants">
        <title>The Aegilops tauschii genome reveals multiple impacts of transposons.</title>
        <authorList>
            <person name="Zhao G."/>
            <person name="Zou C."/>
            <person name="Li K."/>
            <person name="Wang K."/>
            <person name="Li T."/>
            <person name="Gao L."/>
            <person name="Zhang X."/>
            <person name="Wang H."/>
            <person name="Yang Z."/>
            <person name="Liu X."/>
            <person name="Jiang W."/>
            <person name="Mao L."/>
            <person name="Kong X."/>
            <person name="Jiao Y."/>
            <person name="Jia J."/>
        </authorList>
    </citation>
    <scope>NUCLEOTIDE SEQUENCE [LARGE SCALE GENOMIC DNA]</scope>
    <source>
        <strain evidence="3">cv. AL8/78</strain>
    </source>
</reference>
<dbReference type="EnsemblPlants" id="AET2Gv21226400.3">
    <property type="protein sequence ID" value="AET2Gv21226400.3"/>
    <property type="gene ID" value="AET2Gv21226400"/>
</dbReference>
<dbReference type="InterPro" id="IPR026960">
    <property type="entry name" value="RVT-Znf"/>
</dbReference>
<proteinExistence type="predicted"/>
<name>A0A453DFU0_AEGTS</name>
<reference evidence="3" key="1">
    <citation type="journal article" date="2014" name="Science">
        <title>Ancient hybridizations among the ancestral genomes of bread wheat.</title>
        <authorList>
            <consortium name="International Wheat Genome Sequencing Consortium,"/>
            <person name="Marcussen T."/>
            <person name="Sandve S.R."/>
            <person name="Heier L."/>
            <person name="Spannagl M."/>
            <person name="Pfeifer M."/>
            <person name="Jakobsen K.S."/>
            <person name="Wulff B.B."/>
            <person name="Steuernagel B."/>
            <person name="Mayer K.F."/>
            <person name="Olsen O.A."/>
        </authorList>
    </citation>
    <scope>NUCLEOTIDE SEQUENCE [LARGE SCALE GENOMIC DNA]</scope>
    <source>
        <strain evidence="3">cv. AL8/78</strain>
    </source>
</reference>
<dbReference type="AlphaFoldDB" id="A0A453DFU0"/>
<evidence type="ECO:0000259" key="1">
    <source>
        <dbReference type="Pfam" id="PF13966"/>
    </source>
</evidence>
<reference evidence="2" key="5">
    <citation type="journal article" date="2021" name="G3 (Bethesda)">
        <title>Aegilops tauschii genome assembly Aet v5.0 features greater sequence contiguity and improved annotation.</title>
        <authorList>
            <person name="Wang L."/>
            <person name="Zhu T."/>
            <person name="Rodriguez J.C."/>
            <person name="Deal K.R."/>
            <person name="Dubcovsky J."/>
            <person name="McGuire P.E."/>
            <person name="Lux T."/>
            <person name="Spannagl M."/>
            <person name="Mayer K.F.X."/>
            <person name="Baldrich P."/>
            <person name="Meyers B.C."/>
            <person name="Huo N."/>
            <person name="Gu Y.Q."/>
            <person name="Zhou H."/>
            <person name="Devos K.M."/>
            <person name="Bennetzen J.L."/>
            <person name="Unver T."/>
            <person name="Budak H."/>
            <person name="Gulick P.J."/>
            <person name="Galiba G."/>
            <person name="Kalapos B."/>
            <person name="Nelson D.R."/>
            <person name="Li P."/>
            <person name="You F.M."/>
            <person name="Luo M.C."/>
            <person name="Dvorak J."/>
        </authorList>
    </citation>
    <scope>NUCLEOTIDE SEQUENCE [LARGE SCALE GENOMIC DNA]</scope>
    <source>
        <strain evidence="2">cv. AL8/78</strain>
    </source>
</reference>
<sequence>VRCWIADRLARRSLQHPAHCPLCDQAPETMHHLLLACQFARQIWHETLSWLRVPFPPPAHEPSLNDWWQSTR</sequence>
<protein>
    <recommendedName>
        <fullName evidence="1">Reverse transcriptase zinc-binding domain-containing protein</fullName>
    </recommendedName>
</protein>
<reference evidence="2" key="4">
    <citation type="submission" date="2019-03" db="UniProtKB">
        <authorList>
            <consortium name="EnsemblPlants"/>
        </authorList>
    </citation>
    <scope>IDENTIFICATION</scope>
</reference>